<proteinExistence type="predicted"/>
<organism evidence="1 2">
    <name type="scientific">Catharanthus roseus</name>
    <name type="common">Madagascar periwinkle</name>
    <name type="synonym">Vinca rosea</name>
    <dbReference type="NCBI Taxonomy" id="4058"/>
    <lineage>
        <taxon>Eukaryota</taxon>
        <taxon>Viridiplantae</taxon>
        <taxon>Streptophyta</taxon>
        <taxon>Embryophyta</taxon>
        <taxon>Tracheophyta</taxon>
        <taxon>Spermatophyta</taxon>
        <taxon>Magnoliopsida</taxon>
        <taxon>eudicotyledons</taxon>
        <taxon>Gunneridae</taxon>
        <taxon>Pentapetalae</taxon>
        <taxon>asterids</taxon>
        <taxon>lamiids</taxon>
        <taxon>Gentianales</taxon>
        <taxon>Apocynaceae</taxon>
        <taxon>Rauvolfioideae</taxon>
        <taxon>Vinceae</taxon>
        <taxon>Catharanthinae</taxon>
        <taxon>Catharanthus</taxon>
    </lineage>
</organism>
<evidence type="ECO:0000313" key="2">
    <source>
        <dbReference type="Proteomes" id="UP001060085"/>
    </source>
</evidence>
<comment type="caution">
    <text evidence="1">The sequence shown here is derived from an EMBL/GenBank/DDBJ whole genome shotgun (WGS) entry which is preliminary data.</text>
</comment>
<reference evidence="2" key="1">
    <citation type="journal article" date="2023" name="Nat. Plants">
        <title>Single-cell RNA sequencing provides a high-resolution roadmap for understanding the multicellular compartmentation of specialized metabolism.</title>
        <authorList>
            <person name="Sun S."/>
            <person name="Shen X."/>
            <person name="Li Y."/>
            <person name="Li Y."/>
            <person name="Wang S."/>
            <person name="Li R."/>
            <person name="Zhang H."/>
            <person name="Shen G."/>
            <person name="Guo B."/>
            <person name="Wei J."/>
            <person name="Xu J."/>
            <person name="St-Pierre B."/>
            <person name="Chen S."/>
            <person name="Sun C."/>
        </authorList>
    </citation>
    <scope>NUCLEOTIDE SEQUENCE [LARGE SCALE GENOMIC DNA]</scope>
</reference>
<evidence type="ECO:0000313" key="1">
    <source>
        <dbReference type="EMBL" id="KAI5650519.1"/>
    </source>
</evidence>
<sequence length="350" mass="38843">MATTILRTPPNLRACVGSSNCNSSSSPKSRKFQCVSLVQRRPNRSLMYRNLKFPDVNGNGGVNLPCRLGRFIVYASNDAESTEIQTETKEEEEVEEPNNEGNEAAGADVEDTVDGESADVGPDSVIIASLQMYREALATNDESKVAEIEIFLKSIEDEKNALEKKLATLTEEFSNERDRVLRISADFDNFRKRTERERLSLVSNAQGEVAESLLPVLDNFERAKAQIKIETDGEEKINNSYQSIYKQFVEILVSLGVVPVETIGKPFDPMLHEAIMREDSTEFEEGVIIEEYRKGFKLGDRLLRPAMVKVSAGPGPGPAKPETGESSEEPLVSVNETTQQETVVEESAEE</sequence>
<accession>A0ACB9ZTW3</accession>
<dbReference type="Proteomes" id="UP001060085">
    <property type="component" value="Linkage Group LG08"/>
</dbReference>
<dbReference type="EMBL" id="CM044708">
    <property type="protein sequence ID" value="KAI5650519.1"/>
    <property type="molecule type" value="Genomic_DNA"/>
</dbReference>
<keyword evidence="2" id="KW-1185">Reference proteome</keyword>
<name>A0ACB9ZTW3_CATRO</name>
<protein>
    <submittedName>
        <fullName evidence="1">Uncharacterized protein</fullName>
    </submittedName>
</protein>
<gene>
    <name evidence="1" type="ORF">M9H77_36524</name>
</gene>